<reference evidence="1" key="2">
    <citation type="journal article" date="2022" name="Nat. Biotechnol.">
        <title>Carbon-negative production of acetone and isopropanol by gas fermentation at industrial pilot scale.</title>
        <authorList>
            <person name="Liew F.E."/>
            <person name="Nogle R."/>
            <person name="Abdalla T."/>
            <person name="Rasor B.J."/>
            <person name="Canter C."/>
            <person name="Jensen R.O."/>
            <person name="Wang L."/>
            <person name="Strutz J."/>
            <person name="Chirania P."/>
            <person name="De Tissera S."/>
            <person name="Mueller A.P."/>
            <person name="Ruan Z."/>
            <person name="Gao A."/>
            <person name="Tran L."/>
            <person name="Engle N.L."/>
            <person name="Bromley J.C."/>
            <person name="Daniell J."/>
            <person name="Conrado R."/>
            <person name="Tschaplinski T.J."/>
            <person name="Giannone R.J."/>
            <person name="Hettich R.L."/>
            <person name="Karim A.S."/>
            <person name="Simpson S.D."/>
            <person name="Brown S.D."/>
            <person name="Leang C."/>
            <person name="Jewett M.C."/>
            <person name="Kopke M."/>
        </authorList>
    </citation>
    <scope>NUCLEOTIDE SEQUENCE</scope>
    <source>
        <strain evidence="1">DJ080</strain>
    </source>
</reference>
<sequence length="113" mass="13126">MGSLINSIRNEVFLFRKSLIKKNSLIVFDNIDNKVINYKMIKSICIFESYLNLISLDSNINDNIMLQDKFYNITKTFMDISNLNILGDDLSTCINSKIYKTIKNLILKSSFKQ</sequence>
<dbReference type="Proteomes" id="UP001193748">
    <property type="component" value="Unassembled WGS sequence"/>
</dbReference>
<evidence type="ECO:0000313" key="2">
    <source>
        <dbReference type="Proteomes" id="UP001193748"/>
    </source>
</evidence>
<name>A0AAX0B230_CLOBE</name>
<accession>A0AAX0B230</accession>
<proteinExistence type="predicted"/>
<organism evidence="1 2">
    <name type="scientific">Clostridium beijerinckii</name>
    <name type="common">Clostridium MP</name>
    <dbReference type="NCBI Taxonomy" id="1520"/>
    <lineage>
        <taxon>Bacteria</taxon>
        <taxon>Bacillati</taxon>
        <taxon>Bacillota</taxon>
        <taxon>Clostridia</taxon>
        <taxon>Eubacteriales</taxon>
        <taxon>Clostridiaceae</taxon>
        <taxon>Clostridium</taxon>
    </lineage>
</organism>
<dbReference type="EMBL" id="JABSWW010000001">
    <property type="protein sequence ID" value="NRT88919.1"/>
    <property type="molecule type" value="Genomic_DNA"/>
</dbReference>
<dbReference type="RefSeq" id="WP_173711043.1">
    <property type="nucleotide sequence ID" value="NZ_JABSWW010000001.1"/>
</dbReference>
<comment type="caution">
    <text evidence="1">The sequence shown here is derived from an EMBL/GenBank/DDBJ whole genome shotgun (WGS) entry which is preliminary data.</text>
</comment>
<evidence type="ECO:0000313" key="1">
    <source>
        <dbReference type="EMBL" id="NRT88919.1"/>
    </source>
</evidence>
<protein>
    <submittedName>
        <fullName evidence="1">Uncharacterized protein</fullName>
    </submittedName>
</protein>
<gene>
    <name evidence="1" type="ORF">B0H41_002598</name>
</gene>
<dbReference type="AlphaFoldDB" id="A0AAX0B230"/>
<reference evidence="1" key="1">
    <citation type="submission" date="2020-05" db="EMBL/GenBank/DDBJ databases">
        <authorList>
            <person name="Brown S."/>
            <person name="Huntemann M."/>
            <person name="Clum A."/>
            <person name="Spunde A."/>
            <person name="Palaniappan K."/>
            <person name="Ritter S."/>
            <person name="Mikhailova N."/>
            <person name="Chen I.-M."/>
            <person name="Stamatis D."/>
            <person name="Reddy T."/>
            <person name="O'Malley R."/>
            <person name="Daum C."/>
            <person name="Shapiro N."/>
            <person name="Ivanova N."/>
            <person name="Kyrpides N."/>
            <person name="Woyke T."/>
        </authorList>
    </citation>
    <scope>NUCLEOTIDE SEQUENCE</scope>
    <source>
        <strain evidence="1">DJ080</strain>
    </source>
</reference>